<dbReference type="Proteomes" id="UP001194580">
    <property type="component" value="Unassembled WGS sequence"/>
</dbReference>
<organism evidence="2 3">
    <name type="scientific">Linnemannia exigua</name>
    <dbReference type="NCBI Taxonomy" id="604196"/>
    <lineage>
        <taxon>Eukaryota</taxon>
        <taxon>Fungi</taxon>
        <taxon>Fungi incertae sedis</taxon>
        <taxon>Mucoromycota</taxon>
        <taxon>Mortierellomycotina</taxon>
        <taxon>Mortierellomycetes</taxon>
        <taxon>Mortierellales</taxon>
        <taxon>Mortierellaceae</taxon>
        <taxon>Linnemannia</taxon>
    </lineage>
</organism>
<comment type="caution">
    <text evidence="2">The sequence shown here is derived from an EMBL/GenBank/DDBJ whole genome shotgun (WGS) entry which is preliminary data.</text>
</comment>
<name>A0AAD4DDF9_9FUNG</name>
<reference evidence="2" key="1">
    <citation type="journal article" date="2020" name="Fungal Divers.">
        <title>Resolving the Mortierellaceae phylogeny through synthesis of multi-gene phylogenetics and phylogenomics.</title>
        <authorList>
            <person name="Vandepol N."/>
            <person name="Liber J."/>
            <person name="Desiro A."/>
            <person name="Na H."/>
            <person name="Kennedy M."/>
            <person name="Barry K."/>
            <person name="Grigoriev I.V."/>
            <person name="Miller A.N."/>
            <person name="O'Donnell K."/>
            <person name="Stajich J.E."/>
            <person name="Bonito G."/>
        </authorList>
    </citation>
    <scope>NUCLEOTIDE SEQUENCE</scope>
    <source>
        <strain evidence="2">NRRL 28262</strain>
    </source>
</reference>
<evidence type="ECO:0000256" key="1">
    <source>
        <dbReference type="SAM" id="MobiDB-lite"/>
    </source>
</evidence>
<sequence>MDSANSTAATARAGAAQGHIHFVTPTNRWMGSIPLSTLDPLTLEPLSTYVRPDPPIRRGKMNGVDRERIEEEVGENGVEETEEDMKERTTNIA</sequence>
<gene>
    <name evidence="2" type="ORF">BGZ95_009260</name>
</gene>
<accession>A0AAD4DDF9</accession>
<evidence type="ECO:0000313" key="3">
    <source>
        <dbReference type="Proteomes" id="UP001194580"/>
    </source>
</evidence>
<feature type="compositionally biased region" description="Acidic residues" evidence="1">
    <location>
        <begin position="72"/>
        <end position="84"/>
    </location>
</feature>
<evidence type="ECO:0000313" key="2">
    <source>
        <dbReference type="EMBL" id="KAG0275012.1"/>
    </source>
</evidence>
<feature type="non-terminal residue" evidence="2">
    <location>
        <position position="93"/>
    </location>
</feature>
<dbReference type="AlphaFoldDB" id="A0AAD4DDF9"/>
<protein>
    <submittedName>
        <fullName evidence="2">Uncharacterized protein</fullName>
    </submittedName>
</protein>
<feature type="region of interest" description="Disordered" evidence="1">
    <location>
        <begin position="45"/>
        <end position="93"/>
    </location>
</feature>
<proteinExistence type="predicted"/>
<dbReference type="EMBL" id="JAAAIL010000535">
    <property type="protein sequence ID" value="KAG0275012.1"/>
    <property type="molecule type" value="Genomic_DNA"/>
</dbReference>
<keyword evidence="3" id="KW-1185">Reference proteome</keyword>